<reference evidence="3" key="1">
    <citation type="submission" date="2017-02" db="UniProtKB">
        <authorList>
            <consortium name="WormBaseParasite"/>
        </authorList>
    </citation>
    <scope>IDENTIFICATION</scope>
</reference>
<evidence type="ECO:0000313" key="1">
    <source>
        <dbReference type="EMBL" id="VDK21751.1"/>
    </source>
</evidence>
<dbReference type="OrthoDB" id="5872949at2759"/>
<gene>
    <name evidence="1" type="ORF">ASIM_LOCUS3459</name>
</gene>
<dbReference type="AlphaFoldDB" id="A0A0M3J7S6"/>
<dbReference type="WBParaSite" id="ASIM_0000362401-mRNA-1">
    <property type="protein sequence ID" value="ASIM_0000362401-mRNA-1"/>
    <property type="gene ID" value="ASIM_0000362401"/>
</dbReference>
<dbReference type="EMBL" id="UYRR01005368">
    <property type="protein sequence ID" value="VDK21751.1"/>
    <property type="molecule type" value="Genomic_DNA"/>
</dbReference>
<reference evidence="1 2" key="2">
    <citation type="submission" date="2018-11" db="EMBL/GenBank/DDBJ databases">
        <authorList>
            <consortium name="Pathogen Informatics"/>
        </authorList>
    </citation>
    <scope>NUCLEOTIDE SEQUENCE [LARGE SCALE GENOMIC DNA]</scope>
</reference>
<name>A0A0M3J7S6_ANISI</name>
<proteinExistence type="predicted"/>
<organism evidence="3">
    <name type="scientific">Anisakis simplex</name>
    <name type="common">Herring worm</name>
    <dbReference type="NCBI Taxonomy" id="6269"/>
    <lineage>
        <taxon>Eukaryota</taxon>
        <taxon>Metazoa</taxon>
        <taxon>Ecdysozoa</taxon>
        <taxon>Nematoda</taxon>
        <taxon>Chromadorea</taxon>
        <taxon>Rhabditida</taxon>
        <taxon>Spirurina</taxon>
        <taxon>Ascaridomorpha</taxon>
        <taxon>Ascaridoidea</taxon>
        <taxon>Anisakidae</taxon>
        <taxon>Anisakis</taxon>
        <taxon>Anisakis simplex complex</taxon>
    </lineage>
</organism>
<keyword evidence="2" id="KW-1185">Reference proteome</keyword>
<dbReference type="Proteomes" id="UP000267096">
    <property type="component" value="Unassembled WGS sequence"/>
</dbReference>
<evidence type="ECO:0000313" key="2">
    <source>
        <dbReference type="Proteomes" id="UP000267096"/>
    </source>
</evidence>
<sequence>MQSAPASVLIGVDQMNNVMNLSSAKKLPSGFTLLESRLGMVLSGRGETTLLNNQPVIDSLTVMTSTSQDPVEQFCKLELIGITENPTITDDDVAIQKFRQSIKFNDGRYYVRWPWKEGRQFSNNYPLCYRRLCSTIRSLQQKEELL</sequence>
<protein>
    <submittedName>
        <fullName evidence="3">DUF1758 domain-containing protein</fullName>
    </submittedName>
</protein>
<evidence type="ECO:0000313" key="3">
    <source>
        <dbReference type="WBParaSite" id="ASIM_0000362401-mRNA-1"/>
    </source>
</evidence>
<accession>A0A0M3J7S6</accession>